<dbReference type="OrthoDB" id="496981at2759"/>
<evidence type="ECO:0000256" key="9">
    <source>
        <dbReference type="SAM" id="MobiDB-lite"/>
    </source>
</evidence>
<dbReference type="AlphaFoldDB" id="A0A1V9XWD3"/>
<dbReference type="Gene3D" id="1.25.40.20">
    <property type="entry name" value="Ankyrin repeat-containing domain"/>
    <property type="match status" value="1"/>
</dbReference>
<comment type="caution">
    <text evidence="10">The sequence shown here is derived from an EMBL/GenBank/DDBJ whole genome shotgun (WGS) entry which is preliminary data.</text>
</comment>
<feature type="repeat" description="ANK" evidence="8">
    <location>
        <begin position="203"/>
        <end position="235"/>
    </location>
</feature>
<feature type="repeat" description="ANK" evidence="8">
    <location>
        <begin position="236"/>
        <end position="269"/>
    </location>
</feature>
<evidence type="ECO:0000256" key="6">
    <source>
        <dbReference type="ARBA" id="ARBA00023043"/>
    </source>
</evidence>
<evidence type="ECO:0000256" key="8">
    <source>
        <dbReference type="PROSITE-ProRule" id="PRU00023"/>
    </source>
</evidence>
<protein>
    <submittedName>
        <fullName evidence="10">Ankyrin repeat domain-containing protein 54-like</fullName>
    </submittedName>
</protein>
<feature type="repeat" description="ANK" evidence="8">
    <location>
        <begin position="270"/>
        <end position="302"/>
    </location>
</feature>
<evidence type="ECO:0000256" key="7">
    <source>
        <dbReference type="ARBA" id="ARBA00023298"/>
    </source>
</evidence>
<keyword evidence="5" id="KW-0638">Presynaptic neurotoxin</keyword>
<dbReference type="Proteomes" id="UP000192247">
    <property type="component" value="Unassembled WGS sequence"/>
</dbReference>
<accession>A0A1V9XWD3</accession>
<dbReference type="PROSITE" id="PS50297">
    <property type="entry name" value="ANK_REP_REGION"/>
    <property type="match status" value="3"/>
</dbReference>
<comment type="subcellular location">
    <subcellularLocation>
        <location evidence="1">Target cell membrane</location>
    </subcellularLocation>
</comment>
<dbReference type="SUPFAM" id="SSF48403">
    <property type="entry name" value="Ankyrin repeat"/>
    <property type="match status" value="1"/>
</dbReference>
<dbReference type="GO" id="GO:0006887">
    <property type="term" value="P:exocytosis"/>
    <property type="evidence" value="ECO:0007669"/>
    <property type="project" value="UniProtKB-KW"/>
</dbReference>
<keyword evidence="2" id="KW-0268">Exocytosis</keyword>
<keyword evidence="5" id="KW-0528">Neurotoxin</keyword>
<evidence type="ECO:0000313" key="11">
    <source>
        <dbReference type="Proteomes" id="UP000192247"/>
    </source>
</evidence>
<dbReference type="STRING" id="418985.A0A1V9XWD3"/>
<evidence type="ECO:0000313" key="10">
    <source>
        <dbReference type="EMBL" id="OQR77789.1"/>
    </source>
</evidence>
<evidence type="ECO:0000256" key="1">
    <source>
        <dbReference type="ARBA" id="ARBA00004175"/>
    </source>
</evidence>
<feature type="region of interest" description="Disordered" evidence="9">
    <location>
        <begin position="145"/>
        <end position="183"/>
    </location>
</feature>
<evidence type="ECO:0000256" key="5">
    <source>
        <dbReference type="ARBA" id="ARBA00023028"/>
    </source>
</evidence>
<keyword evidence="5" id="KW-0800">Toxin</keyword>
<dbReference type="EMBL" id="MNPL01003059">
    <property type="protein sequence ID" value="OQR77789.1"/>
    <property type="molecule type" value="Genomic_DNA"/>
</dbReference>
<proteinExistence type="predicted"/>
<keyword evidence="4" id="KW-0677">Repeat</keyword>
<dbReference type="Pfam" id="PF12796">
    <property type="entry name" value="Ank_2"/>
    <property type="match status" value="1"/>
</dbReference>
<dbReference type="GO" id="GO:0044218">
    <property type="term" value="C:other organism cell membrane"/>
    <property type="evidence" value="ECO:0007669"/>
    <property type="project" value="UniProtKB-KW"/>
</dbReference>
<dbReference type="PROSITE" id="PS50088">
    <property type="entry name" value="ANK_REPEAT"/>
    <property type="match status" value="3"/>
</dbReference>
<evidence type="ECO:0000256" key="3">
    <source>
        <dbReference type="ARBA" id="ARBA00022537"/>
    </source>
</evidence>
<evidence type="ECO:0000256" key="2">
    <source>
        <dbReference type="ARBA" id="ARBA00022483"/>
    </source>
</evidence>
<organism evidence="10 11">
    <name type="scientific">Tropilaelaps mercedesae</name>
    <dbReference type="NCBI Taxonomy" id="418985"/>
    <lineage>
        <taxon>Eukaryota</taxon>
        <taxon>Metazoa</taxon>
        <taxon>Ecdysozoa</taxon>
        <taxon>Arthropoda</taxon>
        <taxon>Chelicerata</taxon>
        <taxon>Arachnida</taxon>
        <taxon>Acari</taxon>
        <taxon>Parasitiformes</taxon>
        <taxon>Mesostigmata</taxon>
        <taxon>Gamasina</taxon>
        <taxon>Dermanyssoidea</taxon>
        <taxon>Laelapidae</taxon>
        <taxon>Tropilaelaps</taxon>
    </lineage>
</organism>
<feature type="region of interest" description="Disordered" evidence="9">
    <location>
        <begin position="1"/>
        <end position="43"/>
    </location>
</feature>
<dbReference type="InParanoid" id="A0A1V9XWD3"/>
<dbReference type="InterPro" id="IPR036770">
    <property type="entry name" value="Ankyrin_rpt-contain_sf"/>
</dbReference>
<dbReference type="Pfam" id="PF13637">
    <property type="entry name" value="Ank_4"/>
    <property type="match status" value="1"/>
</dbReference>
<reference evidence="10 11" key="1">
    <citation type="journal article" date="2017" name="Gigascience">
        <title>Draft genome of the honey bee ectoparasitic mite, Tropilaelaps mercedesae, is shaped by the parasitic life history.</title>
        <authorList>
            <person name="Dong X."/>
            <person name="Armstrong S.D."/>
            <person name="Xia D."/>
            <person name="Makepeace B.L."/>
            <person name="Darby A.C."/>
            <person name="Kadowaki T."/>
        </authorList>
    </citation>
    <scope>NUCLEOTIDE SEQUENCE [LARGE SCALE GENOMIC DNA]</scope>
    <source>
        <strain evidence="10">Wuxi-XJTLU</strain>
    </source>
</reference>
<keyword evidence="3" id="KW-1052">Target cell membrane</keyword>
<keyword evidence="6 8" id="KW-0040">ANK repeat</keyword>
<evidence type="ECO:0000256" key="4">
    <source>
        <dbReference type="ARBA" id="ARBA00022737"/>
    </source>
</evidence>
<name>A0A1V9XWD3_9ACAR</name>
<dbReference type="SMART" id="SM00248">
    <property type="entry name" value="ANK"/>
    <property type="match status" value="3"/>
</dbReference>
<dbReference type="PANTHER" id="PTHR24171">
    <property type="entry name" value="ANKYRIN REPEAT DOMAIN-CONTAINING PROTEIN 39-RELATED"/>
    <property type="match status" value="1"/>
</dbReference>
<keyword evidence="7" id="KW-0472">Membrane</keyword>
<keyword evidence="11" id="KW-1185">Reference proteome</keyword>
<feature type="compositionally biased region" description="Basic and acidic residues" evidence="9">
    <location>
        <begin position="1"/>
        <end position="13"/>
    </location>
</feature>
<sequence length="395" mass="43150">MAARGSRDRHDSGVEIDSDGSTTMSLGSPPHRNHNAPNSQLDEGIIDAPAALDLFPHEVKVLEISRPQQMETCPLEGEGFGVSALAEPRVAQGETASPKNFDTRRLQQSSMNARLTATVDRINPSCSFTFAKGYSLQSSAERSYLPHELSDTDPSLPLSAQKSSGAPEDASEQSGKCWKRTSRSRLARKRVNQMFLQKPGRMRDDTAFLIAAADNNVAVCEELLKQGARVNARDESSRTALHFAATIRTGAPLVNMLIRHGANPNFQDAAGNTPLHLAICINNEPVMQELLRSGSDLTAVDRSGRNPMQLATSRLRLIQLETSSGKCVLSETIRNETLKMITCLKNYLKERETSSASVASVFSAFQEKFFASKSPEQFSSDVSDLLSSLEQLQLL</sequence>
<dbReference type="InterPro" id="IPR002110">
    <property type="entry name" value="Ankyrin_rpt"/>
</dbReference>
<gene>
    <name evidence="10" type="ORF">BIW11_06841</name>
</gene>
<dbReference type="GO" id="GO:0044231">
    <property type="term" value="C:host cell presynaptic membrane"/>
    <property type="evidence" value="ECO:0007669"/>
    <property type="project" value="UniProtKB-KW"/>
</dbReference>
<keyword evidence="7" id="KW-1053">Target membrane</keyword>